<dbReference type="GO" id="GO:0005634">
    <property type="term" value="C:nucleus"/>
    <property type="evidence" value="ECO:0007669"/>
    <property type="project" value="TreeGrafter"/>
</dbReference>
<protein>
    <recommendedName>
        <fullName evidence="4">Proline-, glutamic acid-and leucine-rich protein 1</fullName>
    </recommendedName>
</protein>
<feature type="region of interest" description="Disordered" evidence="1">
    <location>
        <begin position="272"/>
        <end position="292"/>
    </location>
</feature>
<gene>
    <name evidence="2" type="ORF">RJ639_037752</name>
</gene>
<reference evidence="2" key="1">
    <citation type="submission" date="2022-12" db="EMBL/GenBank/DDBJ databases">
        <title>Draft genome assemblies for two species of Escallonia (Escalloniales).</title>
        <authorList>
            <person name="Chanderbali A."/>
            <person name="Dervinis C."/>
            <person name="Anghel I."/>
            <person name="Soltis D."/>
            <person name="Soltis P."/>
            <person name="Zapata F."/>
        </authorList>
    </citation>
    <scope>NUCLEOTIDE SEQUENCE</scope>
    <source>
        <strain evidence="2">UCBG64.0493</strain>
        <tissue evidence="2">Leaf</tissue>
    </source>
</reference>
<comment type="caution">
    <text evidence="2">The sequence shown here is derived from an EMBL/GenBank/DDBJ whole genome shotgun (WGS) entry which is preliminary data.</text>
</comment>
<feature type="compositionally biased region" description="Polar residues" evidence="1">
    <location>
        <begin position="589"/>
        <end position="604"/>
    </location>
</feature>
<dbReference type="GO" id="GO:0006364">
    <property type="term" value="P:rRNA processing"/>
    <property type="evidence" value="ECO:0007669"/>
    <property type="project" value="TreeGrafter"/>
</dbReference>
<keyword evidence="3" id="KW-1185">Reference proteome</keyword>
<evidence type="ECO:0000313" key="3">
    <source>
        <dbReference type="Proteomes" id="UP001188597"/>
    </source>
</evidence>
<dbReference type="PANTHER" id="PTHR34105:SF1">
    <property type="entry name" value="PROLINE-, GLUTAMIC ACID- AND LEUCINE-RICH PROTEIN 1"/>
    <property type="match status" value="1"/>
</dbReference>
<dbReference type="AlphaFoldDB" id="A0AA88WM03"/>
<sequence length="635" mass="68961">AEVAIVSKIMSGKCNVNTLKNLGHCLALLPKSRGDEDSWSLMMQKVLLSINVHLSDAFQGLEEESQCNEAMRVLVPPGKEPPPPLGGQTNSDLATKRPDQYLVSNVSTLMLCCSTMLTSSYPVQIPVPVKPLLMLAARILRVDGSLSQALYPITTTMQQELTCSELPLLHMYSLELLAAVVKGVRSQLLPHAAGIVRLLTEYFRACVLPELKTKVYTIIRNLLMSMGVGMAVYLTQEVVDNAFADLGSTADVNGEISSKPYSKVSTQLFQQPYQRKRKHGTTAGSLGEHTDRVGLEVSASRNPTPLSGGALRSESWRSDVDRLIMTVATNACKKGWGKEGKDGSLRSEPSETWSDYQLAALRAFLASLLSPARIRPPYLAHGLEIFRRGMQETGTKLAEFCAHALLALEVLIHPRALPLIDFASAANNSLIVEHGLPDNIYSGGQKLNPSFSSETPGLRHADPESETDDLYDSWLGNGDETSVPVIDQEKSISVSEKPAAIFGDPSADKFLHVDDFTGRKVPEEGEKGVAAAGADKTIEATADEMIMETPKFQESVKQFEETENRTVGTAFDGANAASFEGKDQETGSRTDASATTDVGLTSNSERSKRFFELDNESSDDSLPDIVDGDPDSDYE</sequence>
<evidence type="ECO:0008006" key="4">
    <source>
        <dbReference type="Google" id="ProtNLM"/>
    </source>
</evidence>
<name>A0AA88WM03_9ASTE</name>
<organism evidence="2 3">
    <name type="scientific">Escallonia herrerae</name>
    <dbReference type="NCBI Taxonomy" id="1293975"/>
    <lineage>
        <taxon>Eukaryota</taxon>
        <taxon>Viridiplantae</taxon>
        <taxon>Streptophyta</taxon>
        <taxon>Embryophyta</taxon>
        <taxon>Tracheophyta</taxon>
        <taxon>Spermatophyta</taxon>
        <taxon>Magnoliopsida</taxon>
        <taxon>eudicotyledons</taxon>
        <taxon>Gunneridae</taxon>
        <taxon>Pentapetalae</taxon>
        <taxon>asterids</taxon>
        <taxon>campanulids</taxon>
        <taxon>Escalloniales</taxon>
        <taxon>Escalloniaceae</taxon>
        <taxon>Escallonia</taxon>
    </lineage>
</organism>
<feature type="region of interest" description="Disordered" evidence="1">
    <location>
        <begin position="566"/>
        <end position="635"/>
    </location>
</feature>
<dbReference type="PANTHER" id="PTHR34105">
    <property type="entry name" value="PROLINE-, GLUTAMIC ACID- AND LEUCINE-RICH PROTEIN 1"/>
    <property type="match status" value="1"/>
</dbReference>
<accession>A0AA88WM03</accession>
<proteinExistence type="predicted"/>
<dbReference type="EMBL" id="JAVXUP010000405">
    <property type="protein sequence ID" value="KAK3028729.1"/>
    <property type="molecule type" value="Genomic_DNA"/>
</dbReference>
<feature type="region of interest" description="Disordered" evidence="1">
    <location>
        <begin position="447"/>
        <end position="468"/>
    </location>
</feature>
<feature type="region of interest" description="Disordered" evidence="1">
    <location>
        <begin position="74"/>
        <end position="93"/>
    </location>
</feature>
<evidence type="ECO:0000313" key="2">
    <source>
        <dbReference type="EMBL" id="KAK3028729.1"/>
    </source>
</evidence>
<feature type="non-terminal residue" evidence="2">
    <location>
        <position position="1"/>
    </location>
</feature>
<dbReference type="Proteomes" id="UP001188597">
    <property type="component" value="Unassembled WGS sequence"/>
</dbReference>
<feature type="compositionally biased region" description="Acidic residues" evidence="1">
    <location>
        <begin position="613"/>
        <end position="635"/>
    </location>
</feature>
<evidence type="ECO:0000256" key="1">
    <source>
        <dbReference type="SAM" id="MobiDB-lite"/>
    </source>
</evidence>